<gene>
    <name evidence="1" type="ORF">LCGC14_2888810</name>
</gene>
<feature type="non-terminal residue" evidence="1">
    <location>
        <position position="1"/>
    </location>
</feature>
<sequence length="23" mass="2534">VVGKVMQVRATTEYSIVNLKLGK</sequence>
<evidence type="ECO:0000313" key="1">
    <source>
        <dbReference type="EMBL" id="KKK73939.1"/>
    </source>
</evidence>
<protein>
    <submittedName>
        <fullName evidence="1">Uncharacterized protein</fullName>
    </submittedName>
</protein>
<dbReference type="AlphaFoldDB" id="A0A0F9A5V3"/>
<accession>A0A0F9A5V3</accession>
<name>A0A0F9A5V3_9ZZZZ</name>
<comment type="caution">
    <text evidence="1">The sequence shown here is derived from an EMBL/GenBank/DDBJ whole genome shotgun (WGS) entry which is preliminary data.</text>
</comment>
<dbReference type="EMBL" id="LAZR01056554">
    <property type="protein sequence ID" value="KKK73939.1"/>
    <property type="molecule type" value="Genomic_DNA"/>
</dbReference>
<reference evidence="1" key="1">
    <citation type="journal article" date="2015" name="Nature">
        <title>Complex archaea that bridge the gap between prokaryotes and eukaryotes.</title>
        <authorList>
            <person name="Spang A."/>
            <person name="Saw J.H."/>
            <person name="Jorgensen S.L."/>
            <person name="Zaremba-Niedzwiedzka K."/>
            <person name="Martijn J."/>
            <person name="Lind A.E."/>
            <person name="van Eijk R."/>
            <person name="Schleper C."/>
            <person name="Guy L."/>
            <person name="Ettema T.J."/>
        </authorList>
    </citation>
    <scope>NUCLEOTIDE SEQUENCE</scope>
</reference>
<proteinExistence type="predicted"/>
<organism evidence="1">
    <name type="scientific">marine sediment metagenome</name>
    <dbReference type="NCBI Taxonomy" id="412755"/>
    <lineage>
        <taxon>unclassified sequences</taxon>
        <taxon>metagenomes</taxon>
        <taxon>ecological metagenomes</taxon>
    </lineage>
</organism>